<name>A0ABS2EZ54_9BACE</name>
<gene>
    <name evidence="2" type="ORF">H6A31_14660</name>
</gene>
<evidence type="ECO:0000313" key="2">
    <source>
        <dbReference type="EMBL" id="MBM6759888.1"/>
    </source>
</evidence>
<dbReference type="InterPro" id="IPR012337">
    <property type="entry name" value="RNaseH-like_sf"/>
</dbReference>
<dbReference type="InterPro" id="IPR036397">
    <property type="entry name" value="RNaseH_sf"/>
</dbReference>
<dbReference type="PANTHER" id="PTHR46889">
    <property type="entry name" value="TRANSPOSASE INSF FOR INSERTION SEQUENCE IS3B-RELATED"/>
    <property type="match status" value="1"/>
</dbReference>
<dbReference type="PANTHER" id="PTHR46889:SF5">
    <property type="entry name" value="INTEGRASE PROTEIN"/>
    <property type="match status" value="1"/>
</dbReference>
<dbReference type="SUPFAM" id="SSF53098">
    <property type="entry name" value="Ribonuclease H-like"/>
    <property type="match status" value="1"/>
</dbReference>
<evidence type="ECO:0000313" key="3">
    <source>
        <dbReference type="Proteomes" id="UP000703295"/>
    </source>
</evidence>
<dbReference type="RefSeq" id="WP_204477518.1">
    <property type="nucleotide sequence ID" value="NZ_JACJJW010000083.1"/>
</dbReference>
<reference evidence="2 3" key="1">
    <citation type="journal article" date="2021" name="Sci. Rep.">
        <title>The distribution of antibiotic resistance genes in chicken gut microbiota commensals.</title>
        <authorList>
            <person name="Juricova H."/>
            <person name="Matiasovicova J."/>
            <person name="Kubasova T."/>
            <person name="Cejkova D."/>
            <person name="Rychlik I."/>
        </authorList>
    </citation>
    <scope>NUCLEOTIDE SEQUENCE [LARGE SCALE GENOMIC DNA]</scope>
    <source>
        <strain evidence="2 3">An801</strain>
    </source>
</reference>
<dbReference type="Proteomes" id="UP000703295">
    <property type="component" value="Unassembled WGS sequence"/>
</dbReference>
<dbReference type="NCBIfam" id="NF033516">
    <property type="entry name" value="transpos_IS3"/>
    <property type="match status" value="1"/>
</dbReference>
<dbReference type="InterPro" id="IPR048020">
    <property type="entry name" value="Transpos_IS3"/>
</dbReference>
<protein>
    <submittedName>
        <fullName evidence="2">IS3 family transposase</fullName>
    </submittedName>
</protein>
<dbReference type="PROSITE" id="PS50994">
    <property type="entry name" value="INTEGRASE"/>
    <property type="match status" value="1"/>
</dbReference>
<dbReference type="InterPro" id="IPR050900">
    <property type="entry name" value="Transposase_IS3/IS150/IS904"/>
</dbReference>
<organism evidence="2 3">
    <name type="scientific">Bacteroides mediterraneensis</name>
    <dbReference type="NCBI Taxonomy" id="1841856"/>
    <lineage>
        <taxon>Bacteria</taxon>
        <taxon>Pseudomonadati</taxon>
        <taxon>Bacteroidota</taxon>
        <taxon>Bacteroidia</taxon>
        <taxon>Bacteroidales</taxon>
        <taxon>Bacteroidaceae</taxon>
        <taxon>Bacteroides</taxon>
    </lineage>
</organism>
<feature type="domain" description="Integrase catalytic" evidence="1">
    <location>
        <begin position="121"/>
        <end position="294"/>
    </location>
</feature>
<keyword evidence="3" id="KW-1185">Reference proteome</keyword>
<sequence length="321" mass="37093">MWGQIATELVTCRGLKVTTVCRLFGHCRQAFYQSKVDIEKEVQLERTILKSVEEIRAEDPGIGGYKLWIMLCSLNNPDMVMPGRDSFYRLLRRNGLMLPPPKPRHTTNSNHRYRKWKNLIKGFTPLAANQLWVSDITYIVLSDGTVCYLHLITDAYSHKIIGWVLAESLRAAITMQALEQAIKQAVAMKGNESLKGLIHHSDRGIQYCCDAYVKMLQGHDISISMTEDYKPTDNAVAERINGIIKTERIYRQSHFNNINHARNVIDRYIHFYNNYRPHMSIGYKTPAQVHLEEGEQKRMWKQVKYTKIFSSNEENAVSLQS</sequence>
<dbReference type="InterPro" id="IPR001584">
    <property type="entry name" value="Integrase_cat-core"/>
</dbReference>
<dbReference type="Pfam" id="PF13333">
    <property type="entry name" value="rve_2"/>
    <property type="match status" value="1"/>
</dbReference>
<evidence type="ECO:0000259" key="1">
    <source>
        <dbReference type="PROSITE" id="PS50994"/>
    </source>
</evidence>
<dbReference type="Pfam" id="PF00665">
    <property type="entry name" value="rve"/>
    <property type="match status" value="1"/>
</dbReference>
<dbReference type="EMBL" id="JACJJW010000083">
    <property type="protein sequence ID" value="MBM6759888.1"/>
    <property type="molecule type" value="Genomic_DNA"/>
</dbReference>
<accession>A0ABS2EZ54</accession>
<comment type="caution">
    <text evidence="2">The sequence shown here is derived from an EMBL/GenBank/DDBJ whole genome shotgun (WGS) entry which is preliminary data.</text>
</comment>
<dbReference type="Gene3D" id="3.30.420.10">
    <property type="entry name" value="Ribonuclease H-like superfamily/Ribonuclease H"/>
    <property type="match status" value="1"/>
</dbReference>
<proteinExistence type="predicted"/>